<organism evidence="1 2">
    <name type="scientific">Pedobacter polaris</name>
    <dbReference type="NCBI Taxonomy" id="2571273"/>
    <lineage>
        <taxon>Bacteria</taxon>
        <taxon>Pseudomonadati</taxon>
        <taxon>Bacteroidota</taxon>
        <taxon>Sphingobacteriia</taxon>
        <taxon>Sphingobacteriales</taxon>
        <taxon>Sphingobacteriaceae</taxon>
        <taxon>Pedobacter</taxon>
    </lineage>
</organism>
<dbReference type="RefSeq" id="WP_136840392.1">
    <property type="nucleotide sequence ID" value="NZ_SWBR01000002.1"/>
</dbReference>
<evidence type="ECO:0000313" key="2">
    <source>
        <dbReference type="Proteomes" id="UP000309488"/>
    </source>
</evidence>
<reference evidence="1 2" key="1">
    <citation type="submission" date="2019-04" db="EMBL/GenBank/DDBJ databases">
        <title>Pedobacter sp. RP-3-22 sp. nov., isolated from Arctic soil.</title>
        <authorList>
            <person name="Dahal R.H."/>
            <person name="Kim D.-U."/>
        </authorList>
    </citation>
    <scope>NUCLEOTIDE SEQUENCE [LARGE SCALE GENOMIC DNA]</scope>
    <source>
        <strain evidence="1 2">RP-3-22</strain>
    </source>
</reference>
<evidence type="ECO:0000313" key="1">
    <source>
        <dbReference type="EMBL" id="TKC10496.1"/>
    </source>
</evidence>
<keyword evidence="2" id="KW-1185">Reference proteome</keyword>
<dbReference type="EMBL" id="SWBR01000002">
    <property type="protein sequence ID" value="TKC10496.1"/>
    <property type="molecule type" value="Genomic_DNA"/>
</dbReference>
<dbReference type="AlphaFoldDB" id="A0A4U1CSK3"/>
<dbReference type="Proteomes" id="UP000309488">
    <property type="component" value="Unassembled WGS sequence"/>
</dbReference>
<comment type="caution">
    <text evidence="1">The sequence shown here is derived from an EMBL/GenBank/DDBJ whole genome shotgun (WGS) entry which is preliminary data.</text>
</comment>
<gene>
    <name evidence="1" type="ORF">FA048_09945</name>
</gene>
<name>A0A4U1CSK3_9SPHI</name>
<sequence>MALLVRNTTGQQLQLRDGVNQLGGNMANNTSLDQLPITITSVSCGAVAYPNKTGGFVAGRTYVATFVAANGAANPATVLFTGNGGAADIIRFR</sequence>
<accession>A0A4U1CSK3</accession>
<protein>
    <submittedName>
        <fullName evidence="1">Uncharacterized protein</fullName>
    </submittedName>
</protein>
<proteinExistence type="predicted"/>